<proteinExistence type="inferred from homology"/>
<evidence type="ECO:0000256" key="5">
    <source>
        <dbReference type="ARBA" id="ARBA00015938"/>
    </source>
</evidence>
<gene>
    <name evidence="17" type="primary">treZ</name>
    <name evidence="17" type="ORF">ACFHYQ_11445</name>
</gene>
<keyword evidence="9 14" id="KW-0326">Glycosidase</keyword>
<evidence type="ECO:0000256" key="12">
    <source>
        <dbReference type="ARBA" id="ARBA00034013"/>
    </source>
</evidence>
<dbReference type="RefSeq" id="WP_394301093.1">
    <property type="nucleotide sequence ID" value="NZ_JBHMQT010000018.1"/>
</dbReference>
<dbReference type="Gene3D" id="1.10.10.760">
    <property type="entry name" value="E-set domains of sugar-utilizing enzymes"/>
    <property type="match status" value="1"/>
</dbReference>
<evidence type="ECO:0000256" key="11">
    <source>
        <dbReference type="ARBA" id="ARBA00033284"/>
    </source>
</evidence>
<evidence type="ECO:0000256" key="9">
    <source>
        <dbReference type="ARBA" id="ARBA00023295"/>
    </source>
</evidence>
<dbReference type="InterPro" id="IPR017853">
    <property type="entry name" value="GH"/>
</dbReference>
<accession>A0ABV6U390</accession>
<evidence type="ECO:0000256" key="4">
    <source>
        <dbReference type="ARBA" id="ARBA00012268"/>
    </source>
</evidence>
<dbReference type="CDD" id="cd02853">
    <property type="entry name" value="E_set_MTHase_like_N"/>
    <property type="match status" value="1"/>
</dbReference>
<evidence type="ECO:0000256" key="7">
    <source>
        <dbReference type="ARBA" id="ARBA00022801"/>
    </source>
</evidence>
<evidence type="ECO:0000259" key="16">
    <source>
        <dbReference type="SMART" id="SM00642"/>
    </source>
</evidence>
<dbReference type="EC" id="3.2.1.141" evidence="4 13"/>
<protein>
    <recommendedName>
        <fullName evidence="5 13">Malto-oligosyltrehalose trehalohydrolase</fullName>
        <shortName evidence="14">MTHase</shortName>
        <ecNumber evidence="4 13">3.2.1.141</ecNumber>
    </recommendedName>
    <alternativeName>
        <fullName evidence="11 14">4-alpha-D-((1-&gt;4)-alpha-D-glucano)trehalose trehalohydrolase</fullName>
    </alternativeName>
    <alternativeName>
        <fullName evidence="10 14">Maltooligosyl trehalose trehalohydrolase</fullName>
    </alternativeName>
</protein>
<comment type="pathway">
    <text evidence="2 14">Glycan biosynthesis; trehalose biosynthesis.</text>
</comment>
<evidence type="ECO:0000256" key="6">
    <source>
        <dbReference type="ARBA" id="ARBA00022490"/>
    </source>
</evidence>
<dbReference type="Gene3D" id="2.60.40.10">
    <property type="entry name" value="Immunoglobulins"/>
    <property type="match status" value="1"/>
</dbReference>
<dbReference type="SUPFAM" id="SSF81296">
    <property type="entry name" value="E set domains"/>
    <property type="match status" value="1"/>
</dbReference>
<evidence type="ECO:0000256" key="15">
    <source>
        <dbReference type="SAM" id="MobiDB-lite"/>
    </source>
</evidence>
<evidence type="ECO:0000256" key="8">
    <source>
        <dbReference type="ARBA" id="ARBA00023277"/>
    </source>
</evidence>
<keyword evidence="7 14" id="KW-0378">Hydrolase</keyword>
<comment type="similarity">
    <text evidence="3 14">Belongs to the glycosyl hydrolase 13 family.</text>
</comment>
<dbReference type="SMART" id="SM00642">
    <property type="entry name" value="Aamy"/>
    <property type="match status" value="1"/>
</dbReference>
<feature type="region of interest" description="Disordered" evidence="15">
    <location>
        <begin position="581"/>
        <end position="603"/>
    </location>
</feature>
<name>A0ABV6U390_9ACTN</name>
<dbReference type="InterPro" id="IPR006047">
    <property type="entry name" value="GH13_cat_dom"/>
</dbReference>
<evidence type="ECO:0000256" key="1">
    <source>
        <dbReference type="ARBA" id="ARBA00004496"/>
    </source>
</evidence>
<evidence type="ECO:0000256" key="3">
    <source>
        <dbReference type="ARBA" id="ARBA00008061"/>
    </source>
</evidence>
<evidence type="ECO:0000256" key="13">
    <source>
        <dbReference type="NCBIfam" id="TIGR02402"/>
    </source>
</evidence>
<dbReference type="Gene3D" id="3.20.20.80">
    <property type="entry name" value="Glycosidases"/>
    <property type="match status" value="1"/>
</dbReference>
<dbReference type="InterPro" id="IPR012768">
    <property type="entry name" value="Trehalose_TreZ"/>
</dbReference>
<evidence type="ECO:0000313" key="18">
    <source>
        <dbReference type="Proteomes" id="UP001589870"/>
    </source>
</evidence>
<dbReference type="PANTHER" id="PTHR43651">
    <property type="entry name" value="1,4-ALPHA-GLUCAN-BRANCHING ENZYME"/>
    <property type="match status" value="1"/>
</dbReference>
<comment type="subcellular location">
    <subcellularLocation>
        <location evidence="1">Cytoplasm</location>
    </subcellularLocation>
</comment>
<organism evidence="17 18">
    <name type="scientific">Sphaerimonospora cavernae</name>
    <dbReference type="NCBI Taxonomy" id="1740611"/>
    <lineage>
        <taxon>Bacteria</taxon>
        <taxon>Bacillati</taxon>
        <taxon>Actinomycetota</taxon>
        <taxon>Actinomycetes</taxon>
        <taxon>Streptosporangiales</taxon>
        <taxon>Streptosporangiaceae</taxon>
        <taxon>Sphaerimonospora</taxon>
    </lineage>
</organism>
<dbReference type="InterPro" id="IPR022567">
    <property type="entry name" value="DUF3459"/>
</dbReference>
<dbReference type="PIRSF" id="PIRSF006337">
    <property type="entry name" value="Trehalose_TreZ"/>
    <property type="match status" value="1"/>
</dbReference>
<dbReference type="Pfam" id="PF11941">
    <property type="entry name" value="DUF3459"/>
    <property type="match status" value="1"/>
</dbReference>
<dbReference type="Pfam" id="PF00128">
    <property type="entry name" value="Alpha-amylase"/>
    <property type="match status" value="1"/>
</dbReference>
<evidence type="ECO:0000256" key="14">
    <source>
        <dbReference type="PIRNR" id="PIRNR006337"/>
    </source>
</evidence>
<comment type="catalytic activity">
    <reaction evidence="12 14">
        <text>hydrolysis of (1-&gt;4)-alpha-D-glucosidic linkage in 4-alpha-D-[(1-&gt;4)-alpha-D-glucanosyl]n trehalose to yield trehalose and (1-&gt;4)-alpha-D-glucan.</text>
        <dbReference type="EC" id="3.2.1.141"/>
    </reaction>
</comment>
<dbReference type="InterPro" id="IPR044901">
    <property type="entry name" value="Trehalose_TreZ_E-set_sf"/>
</dbReference>
<dbReference type="CDD" id="cd11325">
    <property type="entry name" value="AmyAc_GTHase"/>
    <property type="match status" value="1"/>
</dbReference>
<dbReference type="SUPFAM" id="SSF51445">
    <property type="entry name" value="(Trans)glycosidases"/>
    <property type="match status" value="1"/>
</dbReference>
<dbReference type="EMBL" id="JBHMQT010000018">
    <property type="protein sequence ID" value="MFC0862907.1"/>
    <property type="molecule type" value="Genomic_DNA"/>
</dbReference>
<dbReference type="InterPro" id="IPR014756">
    <property type="entry name" value="Ig_E-set"/>
</dbReference>
<keyword evidence="18" id="KW-1185">Reference proteome</keyword>
<feature type="domain" description="Glycosyl hydrolase family 13 catalytic" evidence="16">
    <location>
        <begin position="97"/>
        <end position="463"/>
    </location>
</feature>
<comment type="caution">
    <text evidence="17">The sequence shown here is derived from an EMBL/GenBank/DDBJ whole genome shotgun (WGS) entry which is preliminary data.</text>
</comment>
<dbReference type="Proteomes" id="UP001589870">
    <property type="component" value="Unassembled WGS sequence"/>
</dbReference>
<feature type="compositionally biased region" description="Pro residues" evidence="15">
    <location>
        <begin position="583"/>
        <end position="593"/>
    </location>
</feature>
<dbReference type="GO" id="GO:0033942">
    <property type="term" value="F:4-alpha-D-(1-&gt;4)-alpha-D-glucanotrehalose trehalohydrolase activity"/>
    <property type="evidence" value="ECO:0007669"/>
    <property type="project" value="UniProtKB-EC"/>
</dbReference>
<evidence type="ECO:0000256" key="2">
    <source>
        <dbReference type="ARBA" id="ARBA00005199"/>
    </source>
</evidence>
<keyword evidence="8" id="KW-0119">Carbohydrate metabolism</keyword>
<dbReference type="NCBIfam" id="TIGR02402">
    <property type="entry name" value="trehalose_TreZ"/>
    <property type="match status" value="1"/>
</dbReference>
<evidence type="ECO:0000256" key="10">
    <source>
        <dbReference type="ARBA" id="ARBA00032057"/>
    </source>
</evidence>
<sequence length="603" mass="66623">MFEVWAPKAAKVEVEFGGARHGMSPAEGGWWRHPGTGLLHGVDYSLYVDGHGPYPDPRTRRQPYGVEGPSRVYEQERFTWGDHGWRGRDLRGSVIYELHVGSFTPEGTFLGAVRKLDHLLDLGVDFVEIMPVAPVPGRRNWGYDGVDLYAVNEEYGGPDGLKSFVDACHRAGLGVILDVVYNHLGPSGNYLAKFGPYFHDAKGSYWGDAVNLDGPGSDEVRRYFIGNALQWLRDYRVDGLRLDAVHALHDKRAVHLLEELAAEVDALATVVGRPLTLIAESDLNDPRMITPREAGGLGMHAAWNDDVHHAIHAAVTGETGAYYGDFGPLSALAKVLTRGYFHDGTYSTFRGRSHGRPAAHVPAHRFVCCVQNHDQVGNRPEGDRMEPDQLWIAAGLLLTSPFTPMLFMGEEWGASTPFYFFTDHFEPSLAESEGERRRREFEGFGYEWKAPDPQEEATFLRSRLDWGELAEDGHASLLGWYRDLIALRKTCPDLTDPRLDRVRVHFDEDGRSLVVERGSLRVAANFGAFPVSVRLSPAASTGVESTGAENAGAGRILLASTESARITDGDLHLPAQSLVIAQLPPPPPPPPPRDLVNTRRGCR</sequence>
<dbReference type="InterPro" id="IPR013783">
    <property type="entry name" value="Ig-like_fold"/>
</dbReference>
<reference evidence="17 18" key="1">
    <citation type="submission" date="2024-09" db="EMBL/GenBank/DDBJ databases">
        <authorList>
            <person name="Sun Q."/>
            <person name="Mori K."/>
        </authorList>
    </citation>
    <scope>NUCLEOTIDE SEQUENCE [LARGE SCALE GENOMIC DNA]</scope>
    <source>
        <strain evidence="17 18">TBRC 1851</strain>
    </source>
</reference>
<dbReference type="PANTHER" id="PTHR43651:SF11">
    <property type="entry name" value="MALTO-OLIGOSYLTREHALOSE TREHALOHYDROLASE"/>
    <property type="match status" value="1"/>
</dbReference>
<keyword evidence="6" id="KW-0963">Cytoplasm</keyword>
<evidence type="ECO:0000313" key="17">
    <source>
        <dbReference type="EMBL" id="MFC0862907.1"/>
    </source>
</evidence>